<dbReference type="CDD" id="cd04821">
    <property type="entry name" value="PA_M28_1_2"/>
    <property type="match status" value="1"/>
</dbReference>
<dbReference type="Pfam" id="PF04389">
    <property type="entry name" value="Peptidase_M28"/>
    <property type="match status" value="1"/>
</dbReference>
<name>A0A031K0U9_9SPHN</name>
<dbReference type="InterPro" id="IPR046450">
    <property type="entry name" value="PA_dom_sf"/>
</dbReference>
<keyword evidence="4 7" id="KW-0732">Signal</keyword>
<evidence type="ECO:0000256" key="2">
    <source>
        <dbReference type="ARBA" id="ARBA00022670"/>
    </source>
</evidence>
<dbReference type="GO" id="GO:0046872">
    <property type="term" value="F:metal ion binding"/>
    <property type="evidence" value="ECO:0007669"/>
    <property type="project" value="UniProtKB-KW"/>
</dbReference>
<accession>A0A031K0U9</accession>
<dbReference type="AlphaFoldDB" id="A0A031K0U9"/>
<dbReference type="Proteomes" id="UP000024329">
    <property type="component" value="Unassembled WGS sequence"/>
</dbReference>
<keyword evidence="6" id="KW-0862">Zinc</keyword>
<dbReference type="EMBL" id="JFYZ01000010">
    <property type="protein sequence ID" value="EZP82242.1"/>
    <property type="molecule type" value="Genomic_DNA"/>
</dbReference>
<evidence type="ECO:0000313" key="9">
    <source>
        <dbReference type="EMBL" id="EZP82242.1"/>
    </source>
</evidence>
<evidence type="ECO:0000256" key="7">
    <source>
        <dbReference type="SAM" id="SignalP"/>
    </source>
</evidence>
<dbReference type="eggNOG" id="COG2234">
    <property type="taxonomic scope" value="Bacteria"/>
</dbReference>
<evidence type="ECO:0000256" key="3">
    <source>
        <dbReference type="ARBA" id="ARBA00022723"/>
    </source>
</evidence>
<comment type="caution">
    <text evidence="9">The sequence shown here is derived from an EMBL/GenBank/DDBJ whole genome shotgun (WGS) entry which is preliminary data.</text>
</comment>
<dbReference type="Gene3D" id="3.50.30.30">
    <property type="match status" value="1"/>
</dbReference>
<dbReference type="SUPFAM" id="SSF53187">
    <property type="entry name" value="Zn-dependent exopeptidases"/>
    <property type="match status" value="1"/>
</dbReference>
<dbReference type="PANTHER" id="PTHR12147:SF56">
    <property type="entry name" value="AMINOPEPTIDASE YDR415C-RELATED"/>
    <property type="match status" value="1"/>
</dbReference>
<dbReference type="GO" id="GO:0006508">
    <property type="term" value="P:proteolysis"/>
    <property type="evidence" value="ECO:0007669"/>
    <property type="project" value="UniProtKB-KW"/>
</dbReference>
<feature type="chain" id="PRO_5001552059" evidence="7">
    <location>
        <begin position="22"/>
        <end position="575"/>
    </location>
</feature>
<evidence type="ECO:0000256" key="4">
    <source>
        <dbReference type="ARBA" id="ARBA00022729"/>
    </source>
</evidence>
<protein>
    <submittedName>
        <fullName evidence="9">Putative aminopeptidase</fullName>
    </submittedName>
</protein>
<evidence type="ECO:0000256" key="1">
    <source>
        <dbReference type="ARBA" id="ARBA00022438"/>
    </source>
</evidence>
<dbReference type="GO" id="GO:0004177">
    <property type="term" value="F:aminopeptidase activity"/>
    <property type="evidence" value="ECO:0007669"/>
    <property type="project" value="UniProtKB-KW"/>
</dbReference>
<feature type="signal peptide" evidence="7">
    <location>
        <begin position="1"/>
        <end position="21"/>
    </location>
</feature>
<dbReference type="RefSeq" id="WP_036525777.1">
    <property type="nucleotide sequence ID" value="NZ_JFYZ01000010.1"/>
</dbReference>
<dbReference type="GO" id="GO:0008235">
    <property type="term" value="F:metalloexopeptidase activity"/>
    <property type="evidence" value="ECO:0007669"/>
    <property type="project" value="InterPro"/>
</dbReference>
<sequence length="575" mass="61710">MKPYLPLVALAALGVSLAASAQPLPKGTALKPPADAGAQPDVPVDLMKAVTKRLSADDFEGRAPSTAIEPKVLDYIVAQFKAAGLQPGNRGQWLQPVPTVEITASDYTPLKVSGAAASLSFKPGDDYVASSYRVTPKSQVQDSELVFVGYGINAPELGWNDYAGLDMKGKTAVILVNDPDYAMEGEQGLFKGRRMTYYGRWTYKFEEAARQGATAALIVHDTFPAAYGWNVVNSSWTGAQYSVQTPNDAMDQTVANGWIQKPVAEAILKASGKDLAALTKAAQTKGFRPVPLGLKVSFGFDNAIRRSTSNNVVGVLPGKSRPDEVVLYSAHWDHLGHCTPQGGKPNDDICNGAVDNADGVAALTAIAKMNAETGPAERSQVFVALTLEESGLLGSEFYGANPIYPLDHTVGGVNMDALLPAGRAKSYTQTGGDKSELGDLYLAALKARGLTDVPEDHPERGGYYRSDHFSLAKRGVPMFNVERSGDLMNGGTAAGEKAAQDYTDNRYHAPADEYSENWDWSGITQDVELFYDLGRTLADGTMWPNWRAGDEFRAIRDKAIHDRDCAAATKGCNTK</sequence>
<dbReference type="PANTHER" id="PTHR12147">
    <property type="entry name" value="METALLOPEPTIDASE M28 FAMILY MEMBER"/>
    <property type="match status" value="1"/>
</dbReference>
<evidence type="ECO:0000256" key="6">
    <source>
        <dbReference type="ARBA" id="ARBA00022833"/>
    </source>
</evidence>
<dbReference type="SUPFAM" id="SSF52025">
    <property type="entry name" value="PA domain"/>
    <property type="match status" value="1"/>
</dbReference>
<feature type="domain" description="Peptidase M28" evidence="8">
    <location>
        <begin position="311"/>
        <end position="523"/>
    </location>
</feature>
<dbReference type="STRING" id="158500.BES08_12825"/>
<proteinExistence type="predicted"/>
<evidence type="ECO:0000313" key="10">
    <source>
        <dbReference type="Proteomes" id="UP000024329"/>
    </source>
</evidence>
<evidence type="ECO:0000259" key="8">
    <source>
        <dbReference type="Pfam" id="PF04389"/>
    </source>
</evidence>
<dbReference type="InterPro" id="IPR007484">
    <property type="entry name" value="Peptidase_M28"/>
</dbReference>
<keyword evidence="1 9" id="KW-0031">Aminopeptidase</keyword>
<keyword evidence="3" id="KW-0479">Metal-binding</keyword>
<dbReference type="PATRIC" id="fig|158500.4.peg.2309"/>
<evidence type="ECO:0000256" key="5">
    <source>
        <dbReference type="ARBA" id="ARBA00022801"/>
    </source>
</evidence>
<dbReference type="InterPro" id="IPR045175">
    <property type="entry name" value="M28_fam"/>
</dbReference>
<reference evidence="9 10" key="1">
    <citation type="submission" date="2014-03" db="EMBL/GenBank/DDBJ databases">
        <title>Whole genome sequence of Novosphingobium resinovorum KF1.</title>
        <authorList>
            <person name="Gan H.M."/>
            <person name="Gan H.Y."/>
            <person name="Chew T.H."/>
            <person name="Savka M.A."/>
        </authorList>
    </citation>
    <scope>NUCLEOTIDE SEQUENCE [LARGE SCALE GENOMIC DNA]</scope>
    <source>
        <strain evidence="9 10">KF1</strain>
    </source>
</reference>
<gene>
    <name evidence="9" type="ORF">BV97_02265</name>
</gene>
<organism evidence="9 10">
    <name type="scientific">Novosphingobium resinovorum</name>
    <dbReference type="NCBI Taxonomy" id="158500"/>
    <lineage>
        <taxon>Bacteria</taxon>
        <taxon>Pseudomonadati</taxon>
        <taxon>Pseudomonadota</taxon>
        <taxon>Alphaproteobacteria</taxon>
        <taxon>Sphingomonadales</taxon>
        <taxon>Sphingomonadaceae</taxon>
        <taxon>Novosphingobium</taxon>
    </lineage>
</organism>
<keyword evidence="2" id="KW-0645">Protease</keyword>
<dbReference type="Gene3D" id="3.40.630.10">
    <property type="entry name" value="Zn peptidases"/>
    <property type="match status" value="1"/>
</dbReference>
<keyword evidence="5" id="KW-0378">Hydrolase</keyword>